<dbReference type="GO" id="GO:0031179">
    <property type="term" value="P:peptide modification"/>
    <property type="evidence" value="ECO:0007669"/>
    <property type="project" value="InterPro"/>
</dbReference>
<dbReference type="PANTHER" id="PTHR43289:SF34">
    <property type="entry name" value="SERINE_THREONINE-PROTEIN KINASE YBDM-RELATED"/>
    <property type="match status" value="1"/>
</dbReference>
<dbReference type="RefSeq" id="WP_205046420.1">
    <property type="nucleotide sequence ID" value="NZ_CAJVAX010000002.1"/>
</dbReference>
<dbReference type="PANTHER" id="PTHR43289">
    <property type="entry name" value="MITOGEN-ACTIVATED PROTEIN KINASE KINASE KINASE 20-RELATED"/>
    <property type="match status" value="1"/>
</dbReference>
<evidence type="ECO:0000256" key="3">
    <source>
        <dbReference type="ARBA" id="ARBA00022777"/>
    </source>
</evidence>
<comment type="caution">
    <text evidence="7">The sequence shown here is derived from an EMBL/GenBank/DDBJ whole genome shotgun (WGS) entry which is preliminary data.</text>
</comment>
<dbReference type="InterPro" id="IPR000719">
    <property type="entry name" value="Prot_kinase_dom"/>
</dbReference>
<dbReference type="GO" id="GO:0005975">
    <property type="term" value="P:carbohydrate metabolic process"/>
    <property type="evidence" value="ECO:0007669"/>
    <property type="project" value="InterPro"/>
</dbReference>
<evidence type="ECO:0000313" key="7">
    <source>
        <dbReference type="EMBL" id="CAG7613267.1"/>
    </source>
</evidence>
<dbReference type="SMART" id="SM01260">
    <property type="entry name" value="LANC_like"/>
    <property type="match status" value="1"/>
</dbReference>
<keyword evidence="1" id="KW-0808">Transferase</keyword>
<proteinExistence type="predicted"/>
<dbReference type="Proteomes" id="UP001153328">
    <property type="component" value="Unassembled WGS sequence"/>
</dbReference>
<dbReference type="SUPFAM" id="SSF56112">
    <property type="entry name" value="Protein kinase-like (PK-like)"/>
    <property type="match status" value="1"/>
</dbReference>
<dbReference type="GO" id="GO:0046872">
    <property type="term" value="F:metal ion binding"/>
    <property type="evidence" value="ECO:0007669"/>
    <property type="project" value="UniProtKB-KW"/>
</dbReference>
<dbReference type="GO" id="GO:0005524">
    <property type="term" value="F:ATP binding"/>
    <property type="evidence" value="ECO:0007669"/>
    <property type="project" value="UniProtKB-KW"/>
</dbReference>
<keyword evidence="3 7" id="KW-0418">Kinase</keyword>
<dbReference type="Gene3D" id="1.10.510.10">
    <property type="entry name" value="Transferase(Phosphotransferase) domain 1"/>
    <property type="match status" value="1"/>
</dbReference>
<organism evidence="7 8">
    <name type="scientific">Actinacidiphila bryophytorum</name>
    <dbReference type="NCBI Taxonomy" id="1436133"/>
    <lineage>
        <taxon>Bacteria</taxon>
        <taxon>Bacillati</taxon>
        <taxon>Actinomycetota</taxon>
        <taxon>Actinomycetes</taxon>
        <taxon>Kitasatosporales</taxon>
        <taxon>Streptomycetaceae</taxon>
        <taxon>Actinacidiphila</taxon>
    </lineage>
</organism>
<dbReference type="PRINTS" id="PR01950">
    <property type="entry name" value="LANCSUPER"/>
</dbReference>
<dbReference type="InterPro" id="IPR007822">
    <property type="entry name" value="LANC-like"/>
</dbReference>
<evidence type="ECO:0000256" key="2">
    <source>
        <dbReference type="ARBA" id="ARBA00022741"/>
    </source>
</evidence>
<evidence type="ECO:0000313" key="8">
    <source>
        <dbReference type="Proteomes" id="UP001153328"/>
    </source>
</evidence>
<dbReference type="CDD" id="cd04791">
    <property type="entry name" value="LanC_SerThrkinase"/>
    <property type="match status" value="1"/>
</dbReference>
<evidence type="ECO:0000256" key="1">
    <source>
        <dbReference type="ARBA" id="ARBA00022679"/>
    </source>
</evidence>
<reference evidence="7" key="1">
    <citation type="submission" date="2021-06" db="EMBL/GenBank/DDBJ databases">
        <authorList>
            <person name="Arsene-Ploetze F."/>
        </authorList>
    </citation>
    <scope>NUCLEOTIDE SEQUENCE</scope>
    <source>
        <strain evidence="7">SBRY1</strain>
    </source>
</reference>
<accession>A0A9W4GYG5</accession>
<protein>
    <submittedName>
        <fullName evidence="7">Protein kinase domain-containing protein</fullName>
    </submittedName>
</protein>
<dbReference type="EMBL" id="CAJVAX010000002">
    <property type="protein sequence ID" value="CAG7613267.1"/>
    <property type="molecule type" value="Genomic_DNA"/>
</dbReference>
<dbReference type="Pfam" id="PF05147">
    <property type="entry name" value="LANC_like"/>
    <property type="match status" value="1"/>
</dbReference>
<keyword evidence="4" id="KW-0067">ATP-binding</keyword>
<dbReference type="AlphaFoldDB" id="A0A9W4GYG5"/>
<dbReference type="InterPro" id="IPR012341">
    <property type="entry name" value="6hp_glycosidase-like_sf"/>
</dbReference>
<keyword evidence="8" id="KW-1185">Reference proteome</keyword>
<dbReference type="Pfam" id="PF25816">
    <property type="entry name" value="RamC_N"/>
    <property type="match status" value="1"/>
</dbReference>
<sequence>MARAVGEVQPAVAAVDSVVLLDVVRGVLARCGGHRWVVRAEDSWCMVTPPSWAASRPHGWKLHVSATPLSAPLVLARAAEVLARQGCAFKFGTDIARVLDLVNPWYDRGGAGKFVTVYPRDDVQFRALAAELDAVTADLAGPVILSDRPFRPGSLVHYRYGEFTADEVFTDDGTFESRMTGPDGSAVKDERRAWFSPPPWAVSPFPDQPLAGAQAQPAGGAAVAADPLPAGAPSTGQPQAVRLGGRFRVTGAIRHANKGGVYRATDERDGGEVVVKQARAHVGGLLDGTDARDRLRQEARILRLTAPLGVFPALVALIEEDSHLFLVQESVPGVPLDQWARDRADRGGPDVDDALDVARRLVSAVDSVHRAGLVLRDLKPSNVMVTPSGALRLIDAEYVVECDRERTPAHTPAFAAPEVVGSAGGRAVPVAVPEPSADLFSLGVTLFCAATGGLDPRWVGGHRGDGARADGRERARILSRIARDHPALAALLEPVTALTRADPARRWTPERTEKYLTSAGAAPTRAPARARAATWLRQGELDRLVTDGLSRLRASMTPDEPTLWPPARRSGRADACDLFRGAAGGLATLTRAARANDDPALWEAVGQAAEWIDRRLFDVPRLLPGLAFGRAGTAWALHGAARLLQDAGLAGRAVDLALELPTRHPSSDVTHGLSGAGTALLHLWHATHDPRLLQRALACADNVLDAARREGADWLWPTPDSADSALAGFNSYGFAHGVAGTGQFLLGAAQAVRHPPGAGRHPGAAAGAVEATEAGRADGARYMEAALGAADTLVRAARVHDGAAGWPTIVGGPFNPDAGRWCTGPAGIGTFLIRMWADTGEPRFADLAEQCAPTPYSRWDTTPGLCCGLAGTGHFLLDLAEHTGRTGYRTQAEDLAAVIHALRHRGDPLAAGRAGWDHAYGHGDAGTLGFLLRLRNGGTGPWTDAATGAL</sequence>
<keyword evidence="5" id="KW-0479">Metal-binding</keyword>
<dbReference type="Gene3D" id="3.30.200.20">
    <property type="entry name" value="Phosphorylase Kinase, domain 1"/>
    <property type="match status" value="1"/>
</dbReference>
<dbReference type="InterPro" id="IPR057929">
    <property type="entry name" value="RamC_N"/>
</dbReference>
<evidence type="ECO:0000256" key="4">
    <source>
        <dbReference type="ARBA" id="ARBA00022840"/>
    </source>
</evidence>
<evidence type="ECO:0000259" key="6">
    <source>
        <dbReference type="PROSITE" id="PS50011"/>
    </source>
</evidence>
<dbReference type="SMART" id="SM00220">
    <property type="entry name" value="S_TKc"/>
    <property type="match status" value="1"/>
</dbReference>
<name>A0A9W4GYG5_9ACTN</name>
<keyword evidence="2" id="KW-0547">Nucleotide-binding</keyword>
<feature type="binding site" evidence="5">
    <location>
        <position position="822"/>
    </location>
    <ligand>
        <name>Zn(2+)</name>
        <dbReference type="ChEBI" id="CHEBI:29105"/>
    </ligand>
</feature>
<dbReference type="PROSITE" id="PS50011">
    <property type="entry name" value="PROTEIN_KINASE_DOM"/>
    <property type="match status" value="1"/>
</dbReference>
<dbReference type="InterPro" id="IPR011009">
    <property type="entry name" value="Kinase-like_dom_sf"/>
</dbReference>
<feature type="binding site" evidence="5">
    <location>
        <position position="866"/>
    </location>
    <ligand>
        <name>Zn(2+)</name>
        <dbReference type="ChEBI" id="CHEBI:29105"/>
    </ligand>
</feature>
<dbReference type="Pfam" id="PF00069">
    <property type="entry name" value="Pkinase"/>
    <property type="match status" value="1"/>
</dbReference>
<feature type="domain" description="Protein kinase" evidence="6">
    <location>
        <begin position="247"/>
        <end position="516"/>
    </location>
</feature>
<keyword evidence="5" id="KW-0862">Zinc</keyword>
<dbReference type="NCBIfam" id="NF038150">
    <property type="entry name" value="lanthi_synth_IV"/>
    <property type="match status" value="1"/>
</dbReference>
<gene>
    <name evidence="7" type="ORF">SBRY_100142</name>
</gene>
<dbReference type="GO" id="GO:0004674">
    <property type="term" value="F:protein serine/threonine kinase activity"/>
    <property type="evidence" value="ECO:0007669"/>
    <property type="project" value="TreeGrafter"/>
</dbReference>
<evidence type="ECO:0000256" key="5">
    <source>
        <dbReference type="PIRSR" id="PIRSR607822-1"/>
    </source>
</evidence>
<dbReference type="Gene3D" id="1.50.10.10">
    <property type="match status" value="2"/>
</dbReference>
<dbReference type="InterPro" id="IPR058053">
    <property type="entry name" value="RamC_C"/>
</dbReference>
<dbReference type="SUPFAM" id="SSF158745">
    <property type="entry name" value="LanC-like"/>
    <property type="match status" value="1"/>
</dbReference>